<keyword evidence="3" id="KW-1185">Reference proteome</keyword>
<reference evidence="3" key="1">
    <citation type="submission" date="2022-10" db="EMBL/GenBank/DDBJ databases">
        <title>Genome assembly of Pristionchus species.</title>
        <authorList>
            <person name="Yoshida K."/>
            <person name="Sommer R.J."/>
        </authorList>
    </citation>
    <scope>NUCLEOTIDE SEQUENCE [LARGE SCALE GENOMIC DNA]</scope>
    <source>
        <strain evidence="3">RS5460</strain>
    </source>
</reference>
<evidence type="ECO:0008006" key="4">
    <source>
        <dbReference type="Google" id="ProtNLM"/>
    </source>
</evidence>
<dbReference type="PANTHER" id="PTHR47521:SF7">
    <property type="entry name" value="SERPENTINE RECEPTOR CLASS EPSILON-6"/>
    <property type="match status" value="1"/>
</dbReference>
<keyword evidence="1" id="KW-1133">Transmembrane helix</keyword>
<organism evidence="2 3">
    <name type="scientific">Pristionchus mayeri</name>
    <dbReference type="NCBI Taxonomy" id="1317129"/>
    <lineage>
        <taxon>Eukaryota</taxon>
        <taxon>Metazoa</taxon>
        <taxon>Ecdysozoa</taxon>
        <taxon>Nematoda</taxon>
        <taxon>Chromadorea</taxon>
        <taxon>Rhabditida</taxon>
        <taxon>Rhabditina</taxon>
        <taxon>Diplogasteromorpha</taxon>
        <taxon>Diplogasteroidea</taxon>
        <taxon>Neodiplogasteridae</taxon>
        <taxon>Pristionchus</taxon>
    </lineage>
</organism>
<accession>A0AAN5CLL3</accession>
<protein>
    <recommendedName>
        <fullName evidence="4">G protein-coupled receptor</fullName>
    </recommendedName>
</protein>
<keyword evidence="1" id="KW-0812">Transmembrane</keyword>
<dbReference type="AlphaFoldDB" id="A0AAN5CLL3"/>
<dbReference type="Proteomes" id="UP001328107">
    <property type="component" value="Unassembled WGS sequence"/>
</dbReference>
<feature type="transmembrane region" description="Helical" evidence="1">
    <location>
        <begin position="58"/>
        <end position="78"/>
    </location>
</feature>
<sequence>MVYVLLHTNRTFTDEFYPFFEICYAIEIFFILVFYVLAPVALYMLWNARPFHRNLRLSLCNIVLHGLLGTTTRFIFLYNQYAGSRNLLHCEFFEHVLLFISKNHIFRFFLFTFKRLIATIAWAWFAHGIYFLNSNIITGMRRNHVEPL</sequence>
<feature type="transmembrane region" description="Helical" evidence="1">
    <location>
        <begin position="108"/>
        <end position="132"/>
    </location>
</feature>
<name>A0AAN5CLL3_9BILA</name>
<evidence type="ECO:0000256" key="1">
    <source>
        <dbReference type="SAM" id="Phobius"/>
    </source>
</evidence>
<dbReference type="PANTHER" id="PTHR47521">
    <property type="entry name" value="SERPENTINE RECEPTOR, CLASS E (EPSILON)-RELATED"/>
    <property type="match status" value="1"/>
</dbReference>
<comment type="caution">
    <text evidence="2">The sequence shown here is derived from an EMBL/GenBank/DDBJ whole genome shotgun (WGS) entry which is preliminary data.</text>
</comment>
<gene>
    <name evidence="2" type="ORF">PMAYCL1PPCAC_16895</name>
</gene>
<feature type="transmembrane region" description="Helical" evidence="1">
    <location>
        <begin position="24"/>
        <end position="46"/>
    </location>
</feature>
<dbReference type="EMBL" id="BTRK01000004">
    <property type="protein sequence ID" value="GMR46700.1"/>
    <property type="molecule type" value="Genomic_DNA"/>
</dbReference>
<dbReference type="InterPro" id="IPR052860">
    <property type="entry name" value="NRL-GPCR1"/>
</dbReference>
<evidence type="ECO:0000313" key="2">
    <source>
        <dbReference type="EMBL" id="GMR46700.1"/>
    </source>
</evidence>
<evidence type="ECO:0000313" key="3">
    <source>
        <dbReference type="Proteomes" id="UP001328107"/>
    </source>
</evidence>
<keyword evidence="1" id="KW-0472">Membrane</keyword>
<proteinExistence type="predicted"/>